<organism evidence="2 3">
    <name type="scientific">Pedobacter psychrodurus</name>
    <dbReference type="NCBI Taxonomy" id="2530456"/>
    <lineage>
        <taxon>Bacteria</taxon>
        <taxon>Pseudomonadati</taxon>
        <taxon>Bacteroidota</taxon>
        <taxon>Sphingobacteriia</taxon>
        <taxon>Sphingobacteriales</taxon>
        <taxon>Sphingobacteriaceae</taxon>
        <taxon>Pedobacter</taxon>
    </lineage>
</organism>
<feature type="domain" description="DUF559" evidence="1">
    <location>
        <begin position="17"/>
        <end position="123"/>
    </location>
</feature>
<dbReference type="RefSeq" id="WP_131531383.1">
    <property type="nucleotide sequence ID" value="NZ_SJSO01000011.1"/>
</dbReference>
<dbReference type="Proteomes" id="UP000293925">
    <property type="component" value="Unassembled WGS sequence"/>
</dbReference>
<dbReference type="PANTHER" id="PTHR38590">
    <property type="entry name" value="BLL0828 PROTEIN"/>
    <property type="match status" value="1"/>
</dbReference>
<evidence type="ECO:0000313" key="2">
    <source>
        <dbReference type="EMBL" id="TCD26279.1"/>
    </source>
</evidence>
<keyword evidence="2" id="KW-0378">Hydrolase</keyword>
<dbReference type="Gene3D" id="3.40.960.10">
    <property type="entry name" value="VSR Endonuclease"/>
    <property type="match status" value="1"/>
</dbReference>
<evidence type="ECO:0000259" key="1">
    <source>
        <dbReference type="Pfam" id="PF04480"/>
    </source>
</evidence>
<reference evidence="2 3" key="1">
    <citation type="submission" date="2019-02" db="EMBL/GenBank/DDBJ databases">
        <title>Pedobacter sp. RP-3-21 sp. nov., isolated from Arctic soil.</title>
        <authorList>
            <person name="Dahal R.H."/>
        </authorList>
    </citation>
    <scope>NUCLEOTIDE SEQUENCE [LARGE SCALE GENOMIC DNA]</scope>
    <source>
        <strain evidence="2 3">RP-3-21</strain>
    </source>
</reference>
<comment type="caution">
    <text evidence="2">The sequence shown here is derived from an EMBL/GenBank/DDBJ whole genome shotgun (WGS) entry which is preliminary data.</text>
</comment>
<evidence type="ECO:0000313" key="3">
    <source>
        <dbReference type="Proteomes" id="UP000293925"/>
    </source>
</evidence>
<sequence length="125" mass="14963">MDDYKDKLFHSANSKLFEFSKALRKNQTEAEEIMWQCLRNRKILNFKFRRQHPLHKYIADFYCPEAKLVIEVDGGIHEKAENQEYDQNRTDELKQIGITVIRFTNEDVNNNLDKVINVIKRYLSP</sequence>
<dbReference type="PANTHER" id="PTHR38590:SF1">
    <property type="entry name" value="BLL0828 PROTEIN"/>
    <property type="match status" value="1"/>
</dbReference>
<name>A0A4R0PUR0_9SPHI</name>
<dbReference type="AlphaFoldDB" id="A0A4R0PUR0"/>
<gene>
    <name evidence="2" type="ORF">EZ456_14820</name>
</gene>
<dbReference type="InterPro" id="IPR047216">
    <property type="entry name" value="Endonuclease_DUF559_bact"/>
</dbReference>
<protein>
    <submittedName>
        <fullName evidence="2">Endonuclease domain-containing protein</fullName>
    </submittedName>
</protein>
<proteinExistence type="predicted"/>
<dbReference type="OrthoDB" id="9798754at2"/>
<dbReference type="InterPro" id="IPR011335">
    <property type="entry name" value="Restrct_endonuc-II-like"/>
</dbReference>
<dbReference type="GO" id="GO:0004519">
    <property type="term" value="F:endonuclease activity"/>
    <property type="evidence" value="ECO:0007669"/>
    <property type="project" value="UniProtKB-KW"/>
</dbReference>
<dbReference type="Pfam" id="PF04480">
    <property type="entry name" value="DUF559"/>
    <property type="match status" value="1"/>
</dbReference>
<dbReference type="InterPro" id="IPR007569">
    <property type="entry name" value="DUF559"/>
</dbReference>
<keyword evidence="2" id="KW-0255">Endonuclease</keyword>
<keyword evidence="3" id="KW-1185">Reference proteome</keyword>
<dbReference type="EMBL" id="SJSO01000011">
    <property type="protein sequence ID" value="TCD26279.1"/>
    <property type="molecule type" value="Genomic_DNA"/>
</dbReference>
<dbReference type="CDD" id="cd01038">
    <property type="entry name" value="Endonuclease_DUF559"/>
    <property type="match status" value="1"/>
</dbReference>
<accession>A0A4R0PUR0</accession>
<keyword evidence="2" id="KW-0540">Nuclease</keyword>
<dbReference type="SUPFAM" id="SSF52980">
    <property type="entry name" value="Restriction endonuclease-like"/>
    <property type="match status" value="1"/>
</dbReference>